<dbReference type="RefSeq" id="WP_144040627.1">
    <property type="nucleotide sequence ID" value="NZ_BMPL01000015.1"/>
</dbReference>
<comment type="caution">
    <text evidence="2">The sequence shown here is derived from an EMBL/GenBank/DDBJ whole genome shotgun (WGS) entry which is preliminary data.</text>
</comment>
<dbReference type="Pfam" id="PF09327">
    <property type="entry name" value="Phage_Tail_Tip"/>
    <property type="match status" value="1"/>
</dbReference>
<dbReference type="InterPro" id="IPR015406">
    <property type="entry name" value="GpJ_CSF"/>
</dbReference>
<evidence type="ECO:0000313" key="3">
    <source>
        <dbReference type="Proteomes" id="UP000318126"/>
    </source>
</evidence>
<organism evidence="2 3">
    <name type="scientific">Shewanella hanedai</name>
    <name type="common">Alteromonas hanedai</name>
    <dbReference type="NCBI Taxonomy" id="25"/>
    <lineage>
        <taxon>Bacteria</taxon>
        <taxon>Pseudomonadati</taxon>
        <taxon>Pseudomonadota</taxon>
        <taxon>Gammaproteobacteria</taxon>
        <taxon>Alteromonadales</taxon>
        <taxon>Shewanellaceae</taxon>
        <taxon>Shewanella</taxon>
    </lineage>
</organism>
<keyword evidence="3" id="KW-1185">Reference proteome</keyword>
<protein>
    <recommendedName>
        <fullName evidence="1">Tip attachment protein J central straight fiber domain-containing protein</fullName>
    </recommendedName>
</protein>
<accession>A0A553JN08</accession>
<dbReference type="EMBL" id="VKGK01000015">
    <property type="protein sequence ID" value="TRY13846.1"/>
    <property type="molecule type" value="Genomic_DNA"/>
</dbReference>
<reference evidence="3" key="1">
    <citation type="submission" date="2019-07" db="EMBL/GenBank/DDBJ databases">
        <title>Shewanella sp. YLB-08 draft genomic sequence.</title>
        <authorList>
            <person name="Yu L."/>
        </authorList>
    </citation>
    <scope>NUCLEOTIDE SEQUENCE [LARGE SCALE GENOMIC DNA]</scope>
    <source>
        <strain evidence="3">JCM 20706</strain>
    </source>
</reference>
<sequence length="367" mass="38077">MIMGCGPYGALWGVKTTVAGLTSSIGLVNDGVDPIFAVKGAKFAIITSQDPNNLTPVFAVVDGKTVMKTALIDEAHIQSLVTDDLLSNRVVVGSQLTSPSINYNPTTGARSNNFSIDPNGNMHAKSAVLESVTIKDNLGNVVLSSTGAIASSQVTGLGALATLNSLGYSALTGKPTLGSLAAKNNITLASVTDSGVFAGLDKILSTNVTTYIASGAIGTAQIDQAWIAELFGNNATFSGTVYANRIEGDLVDGDTVVVSASDVQPDFQTIKTINVRPNPHYPQWLSVGELYTSPTYLEGIAAVFTRLKLNSQVGKAIVIPAGSSFVSVAVQAKSMTLKAQADSTLSADIPSQPLVLQMYRKGSGFIT</sequence>
<proteinExistence type="predicted"/>
<evidence type="ECO:0000259" key="1">
    <source>
        <dbReference type="Pfam" id="PF09327"/>
    </source>
</evidence>
<dbReference type="AlphaFoldDB" id="A0A553JN08"/>
<dbReference type="OrthoDB" id="6336746at2"/>
<name>A0A553JN08_SHEHA</name>
<evidence type="ECO:0000313" key="2">
    <source>
        <dbReference type="EMBL" id="TRY13846.1"/>
    </source>
</evidence>
<gene>
    <name evidence="2" type="ORF">FN961_13085</name>
</gene>
<feature type="domain" description="Tip attachment protein J central straight fiber" evidence="1">
    <location>
        <begin position="10"/>
        <end position="80"/>
    </location>
</feature>
<dbReference type="Proteomes" id="UP000318126">
    <property type="component" value="Unassembled WGS sequence"/>
</dbReference>